<dbReference type="InterPro" id="IPR011010">
    <property type="entry name" value="DNA_brk_join_enz"/>
</dbReference>
<dbReference type="InterPro" id="IPR013762">
    <property type="entry name" value="Integrase-like_cat_sf"/>
</dbReference>
<comment type="caution">
    <text evidence="8">The sequence shown here is derived from an EMBL/GenBank/DDBJ whole genome shotgun (WGS) entry which is preliminary data.</text>
</comment>
<keyword evidence="9" id="KW-1185">Reference proteome</keyword>
<evidence type="ECO:0000256" key="5">
    <source>
        <dbReference type="PROSITE-ProRule" id="PRU01248"/>
    </source>
</evidence>
<dbReference type="PROSITE" id="PS51898">
    <property type="entry name" value="TYR_RECOMBINASE"/>
    <property type="match status" value="1"/>
</dbReference>
<dbReference type="GO" id="GO:0006310">
    <property type="term" value="P:DNA recombination"/>
    <property type="evidence" value="ECO:0007669"/>
    <property type="project" value="UniProtKB-KW"/>
</dbReference>
<dbReference type="PANTHER" id="PTHR30629:SF2">
    <property type="entry name" value="PROPHAGE INTEGRASE INTS-RELATED"/>
    <property type="match status" value="1"/>
</dbReference>
<keyword evidence="3 5" id="KW-0238">DNA-binding</keyword>
<dbReference type="PROSITE" id="PS51900">
    <property type="entry name" value="CB"/>
    <property type="match status" value="1"/>
</dbReference>
<dbReference type="EMBL" id="WNLP01000002">
    <property type="protein sequence ID" value="MUH59446.1"/>
    <property type="molecule type" value="Genomic_DNA"/>
</dbReference>
<evidence type="ECO:0000259" key="7">
    <source>
        <dbReference type="PROSITE" id="PS51900"/>
    </source>
</evidence>
<dbReference type="Gene3D" id="1.10.150.130">
    <property type="match status" value="1"/>
</dbReference>
<dbReference type="InterPro" id="IPR010998">
    <property type="entry name" value="Integrase_recombinase_N"/>
</dbReference>
<evidence type="ECO:0000256" key="1">
    <source>
        <dbReference type="ARBA" id="ARBA00008857"/>
    </source>
</evidence>
<keyword evidence="4" id="KW-0233">DNA recombination</keyword>
<dbReference type="AlphaFoldDB" id="A0A7K1J467"/>
<proteinExistence type="inferred from homology"/>
<name>A0A7K1J467_9BIFI</name>
<dbReference type="GO" id="GO:0015074">
    <property type="term" value="P:DNA integration"/>
    <property type="evidence" value="ECO:0007669"/>
    <property type="project" value="UniProtKB-KW"/>
</dbReference>
<dbReference type="InterPro" id="IPR002104">
    <property type="entry name" value="Integrase_catalytic"/>
</dbReference>
<dbReference type="PANTHER" id="PTHR30629">
    <property type="entry name" value="PROPHAGE INTEGRASE"/>
    <property type="match status" value="1"/>
</dbReference>
<protein>
    <submittedName>
        <fullName evidence="8">Phage integrase</fullName>
    </submittedName>
</protein>
<keyword evidence="2" id="KW-0229">DNA integration</keyword>
<organism evidence="8 9">
    <name type="scientific">Bifidobacterium canis</name>
    <dbReference type="NCBI Taxonomy" id="2610880"/>
    <lineage>
        <taxon>Bacteria</taxon>
        <taxon>Bacillati</taxon>
        <taxon>Actinomycetota</taxon>
        <taxon>Actinomycetes</taxon>
        <taxon>Bifidobacteriales</taxon>
        <taxon>Bifidobacteriaceae</taxon>
        <taxon>Bifidobacterium</taxon>
    </lineage>
</organism>
<accession>A0A7K1J467</accession>
<dbReference type="InterPro" id="IPR050808">
    <property type="entry name" value="Phage_Integrase"/>
</dbReference>
<evidence type="ECO:0000256" key="3">
    <source>
        <dbReference type="ARBA" id="ARBA00023125"/>
    </source>
</evidence>
<dbReference type="Gene3D" id="1.10.443.10">
    <property type="entry name" value="Intergrase catalytic core"/>
    <property type="match status" value="1"/>
</dbReference>
<dbReference type="Pfam" id="PF14659">
    <property type="entry name" value="Phage_int_SAM_3"/>
    <property type="match status" value="1"/>
</dbReference>
<dbReference type="SUPFAM" id="SSF56349">
    <property type="entry name" value="DNA breaking-rejoining enzymes"/>
    <property type="match status" value="1"/>
</dbReference>
<evidence type="ECO:0000313" key="8">
    <source>
        <dbReference type="EMBL" id="MUH59446.1"/>
    </source>
</evidence>
<feature type="domain" description="Core-binding (CB)" evidence="7">
    <location>
        <begin position="69"/>
        <end position="148"/>
    </location>
</feature>
<dbReference type="Proteomes" id="UP000487882">
    <property type="component" value="Unassembled WGS sequence"/>
</dbReference>
<evidence type="ECO:0000259" key="6">
    <source>
        <dbReference type="PROSITE" id="PS51898"/>
    </source>
</evidence>
<dbReference type="InterPro" id="IPR044068">
    <property type="entry name" value="CB"/>
</dbReference>
<reference evidence="8 9" key="1">
    <citation type="submission" date="2019-09" db="EMBL/GenBank/DDBJ databases">
        <title>Bifidobacterium canis sp. nov., isolated from the digestive tract of German Shepherd dog puppy.</title>
        <authorList>
            <person name="Bunesova V."/>
        </authorList>
    </citation>
    <scope>NUCLEOTIDE SEQUENCE [LARGE SCALE GENOMIC DNA]</scope>
    <source>
        <strain evidence="8 9">GSD1FS</strain>
    </source>
</reference>
<evidence type="ECO:0000256" key="2">
    <source>
        <dbReference type="ARBA" id="ARBA00022908"/>
    </source>
</evidence>
<sequence length="387" mass="43570">MPIGEHGVISFTVNDCGTVTAHTNMRVANSHRLLQLHATAQSKAKAELALKAKCARIRDMGAGTVDASMTLNRLADMYMEEKRNTLRTGSIDSYKSNIKKIKKGVGNVGVQEATPMVLQRFIDDVAEDSRSSAKTCKSILSGMFRIAVRNGALAHNPVSELDSLRRKEGEEDRKAQAIPLDKVGYVFERLQDIPAIVRNDEVELLKFMCLTGLRASEACGLQWDCVDFERGYIRVERQAERVKGEGLRIAPYTKTQCSRRRIQVPPALMDRLKSRHERQSEDPALNPHDLVFPLPTGNIREENLLNRHLREGRTKLGLPGLRITSHSFRKTCSTILESMGASRLAIRDQLGHEDVELTENVYIARYVHTQETASQLEEWAEDNGFYR</sequence>
<feature type="domain" description="Tyr recombinase" evidence="6">
    <location>
        <begin position="173"/>
        <end position="381"/>
    </location>
</feature>
<evidence type="ECO:0000256" key="4">
    <source>
        <dbReference type="ARBA" id="ARBA00023172"/>
    </source>
</evidence>
<dbReference type="CDD" id="cd01189">
    <property type="entry name" value="INT_ICEBs1_C_like"/>
    <property type="match status" value="1"/>
</dbReference>
<gene>
    <name evidence="8" type="ORF">GSD1FS_0768</name>
</gene>
<dbReference type="GO" id="GO:0003677">
    <property type="term" value="F:DNA binding"/>
    <property type="evidence" value="ECO:0007669"/>
    <property type="project" value="UniProtKB-UniRule"/>
</dbReference>
<dbReference type="InterPro" id="IPR004107">
    <property type="entry name" value="Integrase_SAM-like_N"/>
</dbReference>
<comment type="similarity">
    <text evidence="1">Belongs to the 'phage' integrase family.</text>
</comment>
<dbReference type="Pfam" id="PF00589">
    <property type="entry name" value="Phage_integrase"/>
    <property type="match status" value="1"/>
</dbReference>
<evidence type="ECO:0000313" key="9">
    <source>
        <dbReference type="Proteomes" id="UP000487882"/>
    </source>
</evidence>